<sequence length="190" mass="19735">MKKITLAAFAAVAALSAGAASAQDAGWYVQGNAGANFQNKLGSSPSLKGDDGWAVSGAVGRQITPNIRAEGELFYSTADGKIAGSGDLETFGGFVNGYYDFNPGGAIQPFLGAGVGYAKVKVDGRLLDDDDSAFAYQFKAGVAHPFSERLTGEVAYRYVNVADVELGRGAAHIDGDFETQAVTVGLRYGF</sequence>
<dbReference type="SUPFAM" id="SSF56925">
    <property type="entry name" value="OMPA-like"/>
    <property type="match status" value="1"/>
</dbReference>
<feature type="signal peptide" evidence="2">
    <location>
        <begin position="1"/>
        <end position="22"/>
    </location>
</feature>
<dbReference type="InterPro" id="IPR011250">
    <property type="entry name" value="OMP/PagP_B-barrel"/>
</dbReference>
<evidence type="ECO:0000313" key="4">
    <source>
        <dbReference type="EMBL" id="RAK56434.1"/>
    </source>
</evidence>
<dbReference type="Proteomes" id="UP000249725">
    <property type="component" value="Unassembled WGS sequence"/>
</dbReference>
<evidence type="ECO:0000313" key="5">
    <source>
        <dbReference type="Proteomes" id="UP000249725"/>
    </source>
</evidence>
<protein>
    <recommendedName>
        <fullName evidence="3">Outer membrane protein beta-barrel domain-containing protein</fullName>
    </recommendedName>
</protein>
<dbReference type="Gene3D" id="2.40.160.20">
    <property type="match status" value="1"/>
</dbReference>
<keyword evidence="5" id="KW-1185">Reference proteome</keyword>
<comment type="caution">
    <text evidence="4">The sequence shown here is derived from an EMBL/GenBank/DDBJ whole genome shotgun (WGS) entry which is preliminary data.</text>
</comment>
<evidence type="ECO:0000256" key="1">
    <source>
        <dbReference type="ARBA" id="ARBA00022729"/>
    </source>
</evidence>
<evidence type="ECO:0000256" key="2">
    <source>
        <dbReference type="SAM" id="SignalP"/>
    </source>
</evidence>
<dbReference type="EMBL" id="QFYR01000001">
    <property type="protein sequence ID" value="RAK56434.1"/>
    <property type="molecule type" value="Genomic_DNA"/>
</dbReference>
<name>A0A328ASD4_9CAUL</name>
<dbReference type="AlphaFoldDB" id="A0A328ASD4"/>
<evidence type="ECO:0000259" key="3">
    <source>
        <dbReference type="Pfam" id="PF13505"/>
    </source>
</evidence>
<organism evidence="4 5">
    <name type="scientific">Phenylobacterium deserti</name>
    <dbReference type="NCBI Taxonomy" id="1914756"/>
    <lineage>
        <taxon>Bacteria</taxon>
        <taxon>Pseudomonadati</taxon>
        <taxon>Pseudomonadota</taxon>
        <taxon>Alphaproteobacteria</taxon>
        <taxon>Caulobacterales</taxon>
        <taxon>Caulobacteraceae</taxon>
        <taxon>Phenylobacterium</taxon>
    </lineage>
</organism>
<dbReference type="InterPro" id="IPR027385">
    <property type="entry name" value="Beta-barrel_OMP"/>
</dbReference>
<proteinExistence type="predicted"/>
<dbReference type="Pfam" id="PF13505">
    <property type="entry name" value="OMP_b-brl"/>
    <property type="match status" value="1"/>
</dbReference>
<accession>A0A328ASD4</accession>
<feature type="domain" description="Outer membrane protein beta-barrel" evidence="3">
    <location>
        <begin position="7"/>
        <end position="190"/>
    </location>
</feature>
<keyword evidence="1 2" id="KW-0732">Signal</keyword>
<reference evidence="5" key="1">
    <citation type="submission" date="2018-05" db="EMBL/GenBank/DDBJ databases">
        <authorList>
            <person name="Li X."/>
        </authorList>
    </citation>
    <scope>NUCLEOTIDE SEQUENCE [LARGE SCALE GENOMIC DNA]</scope>
    <source>
        <strain evidence="5">YIM 73061</strain>
    </source>
</reference>
<feature type="chain" id="PRO_5016234907" description="Outer membrane protein beta-barrel domain-containing protein" evidence="2">
    <location>
        <begin position="23"/>
        <end position="190"/>
    </location>
</feature>
<dbReference type="RefSeq" id="WP_111512785.1">
    <property type="nucleotide sequence ID" value="NZ_QFYR01000001.1"/>
</dbReference>
<gene>
    <name evidence="4" type="ORF">DJ018_00135</name>
</gene>
<dbReference type="OrthoDB" id="9810367at2"/>